<proteinExistence type="predicted"/>
<keyword evidence="4" id="KW-1185">Reference proteome</keyword>
<dbReference type="GO" id="GO:0003700">
    <property type="term" value="F:DNA-binding transcription factor activity"/>
    <property type="evidence" value="ECO:0007669"/>
    <property type="project" value="InterPro"/>
</dbReference>
<dbReference type="InterPro" id="IPR009061">
    <property type="entry name" value="DNA-bd_dom_put_sf"/>
</dbReference>
<keyword evidence="1" id="KW-0238">DNA-binding</keyword>
<name>A0A0R1V034_9LACO</name>
<sequence length="136" mass="16028">MTIFLKKVPRLTKTYKISTISKLTGFSIPTLRYYEKLGLLNPKRDANNYRCFTANDLRWIKFIKRAKATGMPLAKIIEYSQLRAQGTGTIQERIAILEQQEQILYTEQAKIQEHIEFLQNKKQFYAKLKAKIKKNR</sequence>
<dbReference type="PANTHER" id="PTHR30204">
    <property type="entry name" value="REDOX-CYCLING DRUG-SENSING TRANSCRIPTIONAL ACTIVATOR SOXR"/>
    <property type="match status" value="1"/>
</dbReference>
<dbReference type="STRING" id="1423801.FD50_GL000736"/>
<dbReference type="InterPro" id="IPR000551">
    <property type="entry name" value="MerR-type_HTH_dom"/>
</dbReference>
<organism evidence="3 4">
    <name type="scientific">Liquorilactobacillus satsumensis DSM 16230 = JCM 12392</name>
    <dbReference type="NCBI Taxonomy" id="1423801"/>
    <lineage>
        <taxon>Bacteria</taxon>
        <taxon>Bacillati</taxon>
        <taxon>Bacillota</taxon>
        <taxon>Bacilli</taxon>
        <taxon>Lactobacillales</taxon>
        <taxon>Lactobacillaceae</taxon>
        <taxon>Liquorilactobacillus</taxon>
    </lineage>
</organism>
<accession>A0A0R1V034</accession>
<dbReference type="CDD" id="cd01109">
    <property type="entry name" value="HTH_YyaN"/>
    <property type="match status" value="1"/>
</dbReference>
<dbReference type="AlphaFoldDB" id="A0A0R1V034"/>
<reference evidence="3 4" key="1">
    <citation type="journal article" date="2015" name="Genome Announc.">
        <title>Expanding the biotechnology potential of lactobacilli through comparative genomics of 213 strains and associated genera.</title>
        <authorList>
            <person name="Sun Z."/>
            <person name="Harris H.M."/>
            <person name="McCann A."/>
            <person name="Guo C."/>
            <person name="Argimon S."/>
            <person name="Zhang W."/>
            <person name="Yang X."/>
            <person name="Jeffery I.B."/>
            <person name="Cooney J.C."/>
            <person name="Kagawa T.F."/>
            <person name="Liu W."/>
            <person name="Song Y."/>
            <person name="Salvetti E."/>
            <person name="Wrobel A."/>
            <person name="Rasinkangas P."/>
            <person name="Parkhill J."/>
            <person name="Rea M.C."/>
            <person name="O'Sullivan O."/>
            <person name="Ritari J."/>
            <person name="Douillard F.P."/>
            <person name="Paul Ross R."/>
            <person name="Yang R."/>
            <person name="Briner A.E."/>
            <person name="Felis G.E."/>
            <person name="de Vos W.M."/>
            <person name="Barrangou R."/>
            <person name="Klaenhammer T.R."/>
            <person name="Caufield P.W."/>
            <person name="Cui Y."/>
            <person name="Zhang H."/>
            <person name="O'Toole P.W."/>
        </authorList>
    </citation>
    <scope>NUCLEOTIDE SEQUENCE [LARGE SCALE GENOMIC DNA]</scope>
    <source>
        <strain evidence="3 4">DSM 16230</strain>
    </source>
</reference>
<comment type="caution">
    <text evidence="3">The sequence shown here is derived from an EMBL/GenBank/DDBJ whole genome shotgun (WGS) entry which is preliminary data.</text>
</comment>
<evidence type="ECO:0000259" key="2">
    <source>
        <dbReference type="PROSITE" id="PS50937"/>
    </source>
</evidence>
<dbReference type="EMBL" id="AZFQ01000036">
    <property type="protein sequence ID" value="KRL98919.1"/>
    <property type="molecule type" value="Genomic_DNA"/>
</dbReference>
<dbReference type="GO" id="GO:0003677">
    <property type="term" value="F:DNA binding"/>
    <property type="evidence" value="ECO:0007669"/>
    <property type="project" value="UniProtKB-KW"/>
</dbReference>
<protein>
    <submittedName>
        <fullName evidence="3">Transcription regulator</fullName>
    </submittedName>
</protein>
<dbReference type="Pfam" id="PF13411">
    <property type="entry name" value="MerR_1"/>
    <property type="match status" value="1"/>
</dbReference>
<dbReference type="PANTHER" id="PTHR30204:SF98">
    <property type="entry name" value="HTH-TYPE TRANSCRIPTIONAL REGULATOR ADHR"/>
    <property type="match status" value="1"/>
</dbReference>
<evidence type="ECO:0000313" key="4">
    <source>
        <dbReference type="Proteomes" id="UP000051166"/>
    </source>
</evidence>
<dbReference type="PROSITE" id="PS50937">
    <property type="entry name" value="HTH_MERR_2"/>
    <property type="match status" value="1"/>
</dbReference>
<dbReference type="SMART" id="SM00422">
    <property type="entry name" value="HTH_MERR"/>
    <property type="match status" value="1"/>
</dbReference>
<dbReference type="Proteomes" id="UP000051166">
    <property type="component" value="Unassembled WGS sequence"/>
</dbReference>
<dbReference type="InterPro" id="IPR047057">
    <property type="entry name" value="MerR_fam"/>
</dbReference>
<dbReference type="Gene3D" id="1.10.1660.10">
    <property type="match status" value="1"/>
</dbReference>
<dbReference type="PATRIC" id="fig|1423801.4.peg.747"/>
<dbReference type="PRINTS" id="PR00040">
    <property type="entry name" value="HTHMERR"/>
</dbReference>
<feature type="domain" description="HTH merR-type" evidence="2">
    <location>
        <begin position="14"/>
        <end position="82"/>
    </location>
</feature>
<evidence type="ECO:0000313" key="3">
    <source>
        <dbReference type="EMBL" id="KRL98919.1"/>
    </source>
</evidence>
<dbReference type="SUPFAM" id="SSF46955">
    <property type="entry name" value="Putative DNA-binding domain"/>
    <property type="match status" value="1"/>
</dbReference>
<gene>
    <name evidence="3" type="ORF">FD50_GL000736</name>
</gene>
<evidence type="ECO:0000256" key="1">
    <source>
        <dbReference type="ARBA" id="ARBA00023125"/>
    </source>
</evidence>